<gene>
    <name evidence="1" type="ORF">BAURA63_03738</name>
</gene>
<sequence>MDPSEANIHLTSPITHIPGHTMQVDWAGTPMWLTDPITRTTTKVSIFVAT</sequence>
<organism evidence="1 2">
    <name type="scientific">Brevibacterium aurantiacum</name>
    <dbReference type="NCBI Taxonomy" id="273384"/>
    <lineage>
        <taxon>Bacteria</taxon>
        <taxon>Bacillati</taxon>
        <taxon>Actinomycetota</taxon>
        <taxon>Actinomycetes</taxon>
        <taxon>Micrococcales</taxon>
        <taxon>Brevibacteriaceae</taxon>
        <taxon>Brevibacterium</taxon>
    </lineage>
</organism>
<name>A0A2H1KTP6_BREAU</name>
<feature type="non-terminal residue" evidence="1">
    <location>
        <position position="50"/>
    </location>
</feature>
<dbReference type="Proteomes" id="UP000234327">
    <property type="component" value="Unassembled WGS sequence"/>
</dbReference>
<reference evidence="1 2" key="1">
    <citation type="submission" date="2017-03" db="EMBL/GenBank/DDBJ databases">
        <authorList>
            <person name="Afonso C.L."/>
            <person name="Miller P.J."/>
            <person name="Scott M.A."/>
            <person name="Spackman E."/>
            <person name="Goraichik I."/>
            <person name="Dimitrov K.M."/>
            <person name="Suarez D.L."/>
            <person name="Swayne D.E."/>
        </authorList>
    </citation>
    <scope>NUCLEOTIDE SEQUENCE [LARGE SCALE GENOMIC DNA]</scope>
    <source>
        <strain evidence="2">6(3)</strain>
    </source>
</reference>
<accession>A0A2H1KTP6</accession>
<proteinExistence type="predicted"/>
<dbReference type="EMBL" id="FXYZ01000043">
    <property type="protein sequence ID" value="SMY03155.1"/>
    <property type="molecule type" value="Genomic_DNA"/>
</dbReference>
<evidence type="ECO:0000313" key="2">
    <source>
        <dbReference type="Proteomes" id="UP000234327"/>
    </source>
</evidence>
<evidence type="ECO:0000313" key="1">
    <source>
        <dbReference type="EMBL" id="SMY03155.1"/>
    </source>
</evidence>
<dbReference type="AlphaFoldDB" id="A0A2H1KTP6"/>
<protein>
    <submittedName>
        <fullName evidence="1">Uncharacterized protein</fullName>
    </submittedName>
</protein>